<dbReference type="GO" id="GO:0043123">
    <property type="term" value="P:positive regulation of canonical NF-kappaB signal transduction"/>
    <property type="evidence" value="ECO:0007669"/>
    <property type="project" value="Ensembl"/>
</dbReference>
<dbReference type="GO" id="GO:0008285">
    <property type="term" value="P:negative regulation of cell population proliferation"/>
    <property type="evidence" value="ECO:0007669"/>
    <property type="project" value="Ensembl"/>
</dbReference>
<dbReference type="GeneTree" id="ENSGT00950000182943"/>
<comment type="similarity">
    <text evidence="3 11">Belongs to the IL-1 family.</text>
</comment>
<dbReference type="GO" id="GO:0005615">
    <property type="term" value="C:extracellular space"/>
    <property type="evidence" value="ECO:0007669"/>
    <property type="project" value="UniProtKB-KW"/>
</dbReference>
<dbReference type="PRINTS" id="PR00264">
    <property type="entry name" value="INTERLEUKIN1"/>
</dbReference>
<dbReference type="GO" id="GO:0032729">
    <property type="term" value="P:positive regulation of type II interferon production"/>
    <property type="evidence" value="ECO:0007669"/>
    <property type="project" value="Ensembl"/>
</dbReference>
<evidence type="ECO:0000256" key="10">
    <source>
        <dbReference type="ARBA" id="ARBA00023246"/>
    </source>
</evidence>
<dbReference type="Pfam" id="PF00340">
    <property type="entry name" value="IL1"/>
    <property type="match status" value="1"/>
</dbReference>
<evidence type="ECO:0000256" key="12">
    <source>
        <dbReference type="RuleBase" id="RU364119"/>
    </source>
</evidence>
<dbReference type="GO" id="GO:0045429">
    <property type="term" value="P:positive regulation of nitric oxide biosynthetic process"/>
    <property type="evidence" value="ECO:0007669"/>
    <property type="project" value="Ensembl"/>
</dbReference>
<dbReference type="Ensembl" id="ENSPANT00000069367.1">
    <property type="protein sequence ID" value="ENSPANP00000051221.1"/>
    <property type="gene ID" value="ENSPANG00000000795.3"/>
</dbReference>
<evidence type="ECO:0000256" key="1">
    <source>
        <dbReference type="ARBA" id="ARBA00004371"/>
    </source>
</evidence>
<evidence type="ECO:0000313" key="14">
    <source>
        <dbReference type="Ensembl" id="ENSPANP00000051221.1"/>
    </source>
</evidence>
<dbReference type="GO" id="GO:0010573">
    <property type="term" value="P:vascular endothelial growth factor production"/>
    <property type="evidence" value="ECO:0007669"/>
    <property type="project" value="Ensembl"/>
</dbReference>
<dbReference type="GO" id="GO:0070498">
    <property type="term" value="P:interleukin-1-mediated signaling pathway"/>
    <property type="evidence" value="ECO:0007669"/>
    <property type="project" value="Ensembl"/>
</dbReference>
<dbReference type="GO" id="GO:0033092">
    <property type="term" value="P:positive regulation of immature T cell proliferation in thymus"/>
    <property type="evidence" value="ECO:0007669"/>
    <property type="project" value="TreeGrafter"/>
</dbReference>
<dbReference type="GO" id="GO:0050796">
    <property type="term" value="P:regulation of insulin secretion"/>
    <property type="evidence" value="ECO:0007669"/>
    <property type="project" value="Ensembl"/>
</dbReference>
<dbReference type="GO" id="GO:0001660">
    <property type="term" value="P:fever generation"/>
    <property type="evidence" value="ECO:0007669"/>
    <property type="project" value="UniProtKB-UniRule"/>
</dbReference>
<dbReference type="GO" id="GO:0005764">
    <property type="term" value="C:lysosome"/>
    <property type="evidence" value="ECO:0007669"/>
    <property type="project" value="UniProtKB-SubCell"/>
</dbReference>
<dbReference type="GO" id="GO:0019904">
    <property type="term" value="F:protein domain specific binding"/>
    <property type="evidence" value="ECO:0007669"/>
    <property type="project" value="Ensembl"/>
</dbReference>
<dbReference type="GO" id="GO:0070487">
    <property type="term" value="P:monocyte aggregation"/>
    <property type="evidence" value="ECO:0007669"/>
    <property type="project" value="Ensembl"/>
</dbReference>
<keyword evidence="8 11" id="KW-0395">Inflammatory response</keyword>
<dbReference type="GO" id="GO:0010641">
    <property type="term" value="P:positive regulation of platelet-derived growth factor receptor signaling pathway"/>
    <property type="evidence" value="ECO:0007669"/>
    <property type="project" value="Ensembl"/>
</dbReference>
<dbReference type="SMART" id="SM00125">
    <property type="entry name" value="IL1"/>
    <property type="match status" value="1"/>
</dbReference>
<accession>A0A8I5MYL4</accession>
<dbReference type="GO" id="GO:0032757">
    <property type="term" value="P:positive regulation of interleukin-8 production"/>
    <property type="evidence" value="ECO:0007669"/>
    <property type="project" value="Ensembl"/>
</dbReference>
<dbReference type="GO" id="GO:0005149">
    <property type="term" value="F:interleukin-1 receptor binding"/>
    <property type="evidence" value="ECO:0007669"/>
    <property type="project" value="UniProtKB-UniRule"/>
</dbReference>
<name>A0A8I5MYL4_PAPAN</name>
<dbReference type="GO" id="GO:0005125">
    <property type="term" value="F:cytokine activity"/>
    <property type="evidence" value="ECO:0007669"/>
    <property type="project" value="UniProtKB-UniRule"/>
</dbReference>
<dbReference type="Proteomes" id="UP000028761">
    <property type="component" value="Chromosome 14"/>
</dbReference>
<reference evidence="14" key="3">
    <citation type="submission" date="2025-09" db="UniProtKB">
        <authorList>
            <consortium name="Ensembl"/>
        </authorList>
    </citation>
    <scope>IDENTIFICATION</scope>
</reference>
<evidence type="ECO:0000256" key="9">
    <source>
        <dbReference type="ARBA" id="ARBA00023228"/>
    </source>
</evidence>
<evidence type="ECO:0000256" key="4">
    <source>
        <dbReference type="ARBA" id="ARBA00022490"/>
    </source>
</evidence>
<dbReference type="CDD" id="cd23296">
    <property type="entry name" value="beta-trefoil_IL1B"/>
    <property type="match status" value="1"/>
</dbReference>
<evidence type="ECO:0000256" key="2">
    <source>
        <dbReference type="ARBA" id="ARBA00004550"/>
    </source>
</evidence>
<keyword evidence="9 12" id="KW-0458">Lysosome</keyword>
<dbReference type="GO" id="GO:0006955">
    <property type="term" value="P:immune response"/>
    <property type="evidence" value="ECO:0007669"/>
    <property type="project" value="InterPro"/>
</dbReference>
<sequence length="289" mass="32783">MAEVPELASEMMAYYSGNEDDLFFEVDGPKQMKCSFQDLDLCPLDGGIQLQISHEHYNRGFRQAVSVVVAMEKLRKMLVPCPQTFQDNDLSTLIPFIFEEGAFHLHCHYDVQMLVTSLWASEPVFLDTCNNDACVHDAPVRSLHCTLRDAQLKSLVMSGPYELKALHLQGQDLEQQVVFSMSFVQGEESNDKVPVALGLKAKNLYLSCVLKDDKPTLQLESVDPKNYPKKKMEKRFVFNKIEINNKLEFESAQFPNWYISTSQAENMPVFLGGTRGGQDITDFTMQFAS</sequence>
<dbReference type="GO" id="GO:0010718">
    <property type="term" value="P:positive regulation of epithelial to mesenchymal transition"/>
    <property type="evidence" value="ECO:0007669"/>
    <property type="project" value="Ensembl"/>
</dbReference>
<dbReference type="FunFam" id="2.80.10.50:FF:000027">
    <property type="entry name" value="Interleukin-1 beta"/>
    <property type="match status" value="1"/>
</dbReference>
<dbReference type="PROSITE" id="PS00253">
    <property type="entry name" value="INTERLEUKIN_1"/>
    <property type="match status" value="1"/>
</dbReference>
<dbReference type="GO" id="GO:0030335">
    <property type="term" value="P:positive regulation of cell migration"/>
    <property type="evidence" value="ECO:0007669"/>
    <property type="project" value="Ensembl"/>
</dbReference>
<dbReference type="GO" id="GO:0050729">
    <property type="term" value="P:positive regulation of inflammatory response"/>
    <property type="evidence" value="ECO:0007669"/>
    <property type="project" value="Ensembl"/>
</dbReference>
<gene>
    <name evidence="12 14" type="primary">IL1B</name>
</gene>
<dbReference type="GO" id="GO:0051897">
    <property type="term" value="P:positive regulation of phosphatidylinositol 3-kinase/protein kinase B signal transduction"/>
    <property type="evidence" value="ECO:0007669"/>
    <property type="project" value="Ensembl"/>
</dbReference>
<keyword evidence="10 11" id="KW-0497">Mitogen</keyword>
<evidence type="ECO:0000256" key="8">
    <source>
        <dbReference type="ARBA" id="ARBA00023198"/>
    </source>
</evidence>
<keyword evidence="6 11" id="KW-0964">Secreted</keyword>
<dbReference type="GO" id="GO:1905075">
    <property type="term" value="P:positive regulation of tight junction disassembly"/>
    <property type="evidence" value="ECO:0007669"/>
    <property type="project" value="Ensembl"/>
</dbReference>
<reference evidence="14 15" key="1">
    <citation type="submission" date="2012-03" db="EMBL/GenBank/DDBJ databases">
        <title>Whole Genome Assembly of Papio anubis.</title>
        <authorList>
            <person name="Liu Y.L."/>
            <person name="Abraham K.A."/>
            <person name="Akbar H.A."/>
            <person name="Ali S.A."/>
            <person name="Anosike U.A."/>
            <person name="Aqrawi P.A."/>
            <person name="Arias F.A."/>
            <person name="Attaway T.A."/>
            <person name="Awwad R.A."/>
            <person name="Babu C.B."/>
            <person name="Bandaranaike D.B."/>
            <person name="Battles P.B."/>
            <person name="Bell A.B."/>
            <person name="Beltran B.B."/>
            <person name="Berhane-Mersha D.B."/>
            <person name="Bess C.B."/>
            <person name="Bickham C.B."/>
            <person name="Bolden T.B."/>
            <person name="Carter K.C."/>
            <person name="Chau D.C."/>
            <person name="Chavez A.C."/>
            <person name="Clerc-Blankenburg K.C."/>
            <person name="Coyle M.C."/>
            <person name="Dao M.D."/>
            <person name="Davila M.L.D."/>
            <person name="Davy-Carroll L.D."/>
            <person name="Denson S.D."/>
            <person name="Dinh H.D."/>
            <person name="Fernandez S.F."/>
            <person name="Fernando P.F."/>
            <person name="Forbes L.F."/>
            <person name="Francis C.F."/>
            <person name="Francisco L.F."/>
            <person name="Fu Q.F."/>
            <person name="Garcia-Iii R.G."/>
            <person name="Garrett T.G."/>
            <person name="Gross S.G."/>
            <person name="Gubbala S.G."/>
            <person name="Hirani K.H."/>
            <person name="Hogues M.H."/>
            <person name="Hollins B.H."/>
            <person name="Jackson L.J."/>
            <person name="Javaid M.J."/>
            <person name="Jhangiani S.J."/>
            <person name="Johnson A.J."/>
            <person name="Johnson B.J."/>
            <person name="Jones J.J."/>
            <person name="Joshi V.J."/>
            <person name="Kalu J.K."/>
            <person name="Khan N.K."/>
            <person name="Korchina V.K."/>
            <person name="Kovar C.K."/>
            <person name="Lago L.L."/>
            <person name="Lara F.L."/>
            <person name="Le T.-K.L."/>
            <person name="Lee S.L."/>
            <person name="Legall-Iii F.L."/>
            <person name="Lemon S.L."/>
            <person name="Liu J.L."/>
            <person name="Liu Y.-S.L."/>
            <person name="Liyanage D.L."/>
            <person name="Lopez J.L."/>
            <person name="Lorensuhewa L.L."/>
            <person name="Mata R.M."/>
            <person name="Mathew T.M."/>
            <person name="Mercado C.M."/>
            <person name="Mercado I.M."/>
            <person name="Morales K.M."/>
            <person name="Morgan M.M."/>
            <person name="Munidasa M.M."/>
            <person name="Ngo D.N."/>
            <person name="Nguyen L.N."/>
            <person name="Nguyen T.N."/>
            <person name="Nguyen N.N."/>
            <person name="Obregon M.O."/>
            <person name="Okwuonu G.O."/>
            <person name="Ongeri F.O."/>
            <person name="Onwere C.O."/>
            <person name="Osifeso I.O."/>
            <person name="Parra A.P."/>
            <person name="Patil S.P."/>
            <person name="Perez A.P."/>
            <person name="Perez Y.P."/>
            <person name="Pham C.P."/>
            <person name="Pu L.-L.P."/>
            <person name="Puazo M.P."/>
            <person name="Quiroz J.Q."/>
            <person name="Rouhana J.R."/>
            <person name="Ruiz M.R."/>
            <person name="Ruiz S.-J.R."/>
            <person name="Saada N.S."/>
            <person name="Santibanez J.S."/>
            <person name="Scheel M.S."/>
            <person name="Schneider B.S."/>
            <person name="Simmons D.S."/>
            <person name="Sisson I.S."/>
            <person name="Tang L.-Y.T."/>
            <person name="Thornton R.T."/>
            <person name="Tisius J.T."/>
            <person name="Toledanes G.T."/>
            <person name="Trejos Z.T."/>
            <person name="Usmani K.U."/>
            <person name="Varghese R.V."/>
            <person name="Vattathil S.V."/>
            <person name="Vee V.V."/>
            <person name="Walker D.W."/>
            <person name="Weissenberger G.W."/>
            <person name="White C.W."/>
            <person name="Williams A.W."/>
            <person name="Woodworth J.W."/>
            <person name="Wright R.W."/>
            <person name="Zhu Y.Z."/>
            <person name="Han Y.H."/>
            <person name="Newsham I.N."/>
            <person name="Nazareth L.N."/>
            <person name="Worley K.W."/>
            <person name="Muzny D.M."/>
            <person name="Rogers J.R."/>
            <person name="Gibbs R.G."/>
        </authorList>
    </citation>
    <scope>NUCLEOTIDE SEQUENCE [LARGE SCALE GENOMIC DNA]</scope>
</reference>
<dbReference type="GO" id="GO:0071260">
    <property type="term" value="P:cellular response to mechanical stimulus"/>
    <property type="evidence" value="ECO:0007669"/>
    <property type="project" value="Ensembl"/>
</dbReference>
<dbReference type="GO" id="GO:0070374">
    <property type="term" value="P:positive regulation of ERK1 and ERK2 cascade"/>
    <property type="evidence" value="ECO:0007669"/>
    <property type="project" value="Ensembl"/>
</dbReference>
<evidence type="ECO:0000256" key="6">
    <source>
        <dbReference type="ARBA" id="ARBA00022525"/>
    </source>
</evidence>
<protein>
    <recommendedName>
        <fullName evidence="11 12">Multifunctional fusion protein</fullName>
    </recommendedName>
    <domain>
        <recommendedName>
            <fullName evidence="11">Interleukin-1</fullName>
        </recommendedName>
    </domain>
    <domain>
        <recommendedName>
            <fullName evidence="12">Interleukin-1 beta</fullName>
        </recommendedName>
    </domain>
</protein>
<dbReference type="InterPro" id="IPR000975">
    <property type="entry name" value="IL-1_fam"/>
</dbReference>
<feature type="domain" description="Interleukin-1 propeptide" evidence="13">
    <location>
        <begin position="1"/>
        <end position="101"/>
    </location>
</feature>
<dbReference type="GO" id="GO:1903597">
    <property type="term" value="P:negative regulation of gap junction assembly"/>
    <property type="evidence" value="ECO:0007669"/>
    <property type="project" value="Ensembl"/>
</dbReference>
<dbReference type="PRINTS" id="PR00262">
    <property type="entry name" value="IL1HBGF"/>
</dbReference>
<dbReference type="GO" id="GO:0045766">
    <property type="term" value="P:positive regulation of angiogenesis"/>
    <property type="evidence" value="ECO:0007669"/>
    <property type="project" value="Ensembl"/>
</dbReference>
<dbReference type="GO" id="GO:0032743">
    <property type="term" value="P:positive regulation of interleukin-2 production"/>
    <property type="evidence" value="ECO:0007669"/>
    <property type="project" value="Ensembl"/>
</dbReference>
<evidence type="ECO:0000256" key="7">
    <source>
        <dbReference type="ARBA" id="ARBA00022620"/>
    </source>
</evidence>
<evidence type="ECO:0000256" key="3">
    <source>
        <dbReference type="ARBA" id="ARBA00010448"/>
    </source>
</evidence>
<dbReference type="Gene3D" id="2.80.10.50">
    <property type="match status" value="1"/>
</dbReference>
<dbReference type="AlphaFoldDB" id="A0A8I5MYL4"/>
<dbReference type="PRINTS" id="PR01359">
    <property type="entry name" value="INTRLEUKIN1B"/>
</dbReference>
<comment type="subcellular location">
    <subcellularLocation>
        <location evidence="12">Cytoplasm</location>
        <location evidence="12">Cytosol</location>
    </subcellularLocation>
    <subcellularLocation>
        <location evidence="12">Secreted</location>
    </subcellularLocation>
    <subcellularLocation>
        <location evidence="1 12">Lysosome</location>
    </subcellularLocation>
    <subcellularLocation>
        <location evidence="2 12">Secreted</location>
        <location evidence="2 12">Extracellular exosome</location>
    </subcellularLocation>
    <text evidence="12">The precursor is cytosolic. In response to inflammasome-activating signals, such as ATP for NLRP3 inflammasome or bacterial flagellin for NLRC4 inflammasome, cleaved and secreted. Mature form is secreted and released in the extracellular milieu by passing through the gasdermin-D (GSDMD) pore. In contrast, the precursor form is not released, due to the presence of an acidic region that is proteolytically removed by CASP1 during maturation. The secretion is dependent on protein unfolding and facilitated by the cargo receptor TMED10.</text>
</comment>
<evidence type="ECO:0000256" key="5">
    <source>
        <dbReference type="ARBA" id="ARBA00022514"/>
    </source>
</evidence>
<evidence type="ECO:0000313" key="15">
    <source>
        <dbReference type="Proteomes" id="UP000028761"/>
    </source>
</evidence>
<dbReference type="GO" id="GO:0030213">
    <property type="term" value="P:hyaluronan biosynthetic process"/>
    <property type="evidence" value="ECO:0007669"/>
    <property type="project" value="Ensembl"/>
</dbReference>
<dbReference type="GO" id="GO:0071466">
    <property type="term" value="P:cellular response to xenobiotic stimulus"/>
    <property type="evidence" value="ECO:0007669"/>
    <property type="project" value="Ensembl"/>
</dbReference>
<proteinExistence type="inferred from homology"/>
<dbReference type="GO" id="GO:0032725">
    <property type="term" value="P:positive regulation of granulocyte macrophage colony-stimulating factor production"/>
    <property type="evidence" value="ECO:0007669"/>
    <property type="project" value="Ensembl"/>
</dbReference>
<comment type="miscellaneous">
    <text evidence="12">IL1B production occurs in 2 steps, each being controlled by different stimuli. First, inflammatory signals, such as LPS, stimulate the synthesis and promote the accumulation of cytosolic stores of pro-IL1B (priming). Then additional signals are required for inflammasome assembly, leading to CASP1 activation, pro-IL1B processing and eventually secretion of the active cytokine. IL1B processing and secretion are temporarily associated.</text>
</comment>
<dbReference type="GO" id="GO:2001240">
    <property type="term" value="P:negative regulation of extrinsic apoptotic signaling pathway in absence of ligand"/>
    <property type="evidence" value="ECO:0007669"/>
    <property type="project" value="Ensembl"/>
</dbReference>
<dbReference type="SUPFAM" id="SSF50353">
    <property type="entry name" value="Cytokine"/>
    <property type="match status" value="1"/>
</dbReference>
<comment type="function">
    <text evidence="12">Potent pro-inflammatory cytokine. Initially discovered as the major endogenous pyrogen, induces prostaglandin synthesis, neutrophil influx and activation, T-cell activation and cytokine production, B-cell activation and antibody production, and fibroblast proliferation and collagen production. Promotes Th17 differentiation of T-cells. Synergizes with IL12/interleukin-12 to induce IFNG synthesis from T-helper 1 (Th1) cells. Plays a role in angiogenesis by inducing VEGF production synergistically with TNF and IL6. Involved in transduction of inflammation downstream of pyroptosis: its mature form is specifically released in the extracellular milieu by passing through the gasdermin-D (GSDMD) pore.</text>
</comment>
<dbReference type="GO" id="GO:0050995">
    <property type="term" value="P:negative regulation of lipid catabolic process"/>
    <property type="evidence" value="ECO:0007669"/>
    <property type="project" value="Ensembl"/>
</dbReference>
<dbReference type="OMA" id="QKCLVMS"/>
<dbReference type="GO" id="GO:0060252">
    <property type="term" value="P:positive regulation of glial cell proliferation"/>
    <property type="evidence" value="ECO:0007669"/>
    <property type="project" value="Ensembl"/>
</dbReference>
<keyword evidence="7 11" id="KW-0666">Pyrogen</keyword>
<dbReference type="GO" id="GO:0071222">
    <property type="term" value="P:cellular response to lipopolysaccharide"/>
    <property type="evidence" value="ECO:0007669"/>
    <property type="project" value="TreeGrafter"/>
</dbReference>
<dbReference type="GO" id="GO:1901224">
    <property type="term" value="P:positive regulation of non-canonical NF-kappaB signal transduction"/>
    <property type="evidence" value="ECO:0007669"/>
    <property type="project" value="Ensembl"/>
</dbReference>
<dbReference type="Pfam" id="PF02394">
    <property type="entry name" value="IL1_propep"/>
    <property type="match status" value="1"/>
</dbReference>
<dbReference type="PANTHER" id="PTHR10078:SF30">
    <property type="entry name" value="INTERLEUKIN-1 BETA"/>
    <property type="match status" value="1"/>
</dbReference>
<dbReference type="InterPro" id="IPR020877">
    <property type="entry name" value="IL-1_CS"/>
</dbReference>
<dbReference type="GO" id="GO:0051044">
    <property type="term" value="P:positive regulation of membrane protein ectodomain proteolysis"/>
    <property type="evidence" value="ECO:0007669"/>
    <property type="project" value="Ensembl"/>
</dbReference>
<dbReference type="GO" id="GO:0034116">
    <property type="term" value="P:positive regulation of heterotypic cell-cell adhesion"/>
    <property type="evidence" value="ECO:0007669"/>
    <property type="project" value="Ensembl"/>
</dbReference>
<keyword evidence="15" id="KW-1185">Reference proteome</keyword>
<evidence type="ECO:0000259" key="13">
    <source>
        <dbReference type="Pfam" id="PF02394"/>
    </source>
</evidence>
<dbReference type="InterPro" id="IPR003502">
    <property type="entry name" value="IL-1_propep"/>
</dbReference>
<dbReference type="GO" id="GO:0031394">
    <property type="term" value="P:positive regulation of prostaglandin biosynthetic process"/>
    <property type="evidence" value="ECO:0007669"/>
    <property type="project" value="Ensembl"/>
</dbReference>
<evidence type="ECO:0000256" key="11">
    <source>
        <dbReference type="RuleBase" id="RU003753"/>
    </source>
</evidence>
<dbReference type="PANTHER" id="PTHR10078">
    <property type="entry name" value="INTERLEUKIN-1 FAMILY MEMBER"/>
    <property type="match status" value="1"/>
</dbReference>
<dbReference type="GO" id="GO:0005178">
    <property type="term" value="F:integrin binding"/>
    <property type="evidence" value="ECO:0007669"/>
    <property type="project" value="Ensembl"/>
</dbReference>
<keyword evidence="5 11" id="KW-0202">Cytokine</keyword>
<keyword evidence="4 12" id="KW-0963">Cytoplasm</keyword>
<organism evidence="14 15">
    <name type="scientific">Papio anubis</name>
    <name type="common">Olive baboon</name>
    <dbReference type="NCBI Taxonomy" id="9555"/>
    <lineage>
        <taxon>Eukaryota</taxon>
        <taxon>Metazoa</taxon>
        <taxon>Chordata</taxon>
        <taxon>Craniata</taxon>
        <taxon>Vertebrata</taxon>
        <taxon>Euteleostomi</taxon>
        <taxon>Mammalia</taxon>
        <taxon>Eutheria</taxon>
        <taxon>Euarchontoglires</taxon>
        <taxon>Primates</taxon>
        <taxon>Haplorrhini</taxon>
        <taxon>Catarrhini</taxon>
        <taxon>Cercopithecidae</taxon>
        <taxon>Cercopithecinae</taxon>
        <taxon>Papio</taxon>
    </lineage>
</organism>
<dbReference type="GO" id="GO:0032755">
    <property type="term" value="P:positive regulation of interleukin-6 production"/>
    <property type="evidence" value="ECO:0007669"/>
    <property type="project" value="Ensembl"/>
</dbReference>
<dbReference type="GO" id="GO:0010744">
    <property type="term" value="P:positive regulation of macrophage derived foam cell differentiation"/>
    <property type="evidence" value="ECO:0007669"/>
    <property type="project" value="Ensembl"/>
</dbReference>
<dbReference type="InterPro" id="IPR008996">
    <property type="entry name" value="IL1/FGF"/>
</dbReference>
<dbReference type="GO" id="GO:2000556">
    <property type="term" value="P:positive regulation of T-helper 1 cell cytokine production"/>
    <property type="evidence" value="ECO:0007669"/>
    <property type="project" value="Ensembl"/>
</dbReference>
<dbReference type="GO" id="GO:0005829">
    <property type="term" value="C:cytosol"/>
    <property type="evidence" value="ECO:0007669"/>
    <property type="project" value="UniProtKB-SubCell"/>
</dbReference>
<dbReference type="GO" id="GO:0010575">
    <property type="term" value="P:positive regulation of vascular endothelial growth factor production"/>
    <property type="evidence" value="ECO:0007669"/>
    <property type="project" value="Ensembl"/>
</dbReference>
<dbReference type="GO" id="GO:0071639">
    <property type="term" value="P:positive regulation of monocyte chemotactic protein-1 production"/>
    <property type="evidence" value="ECO:0007669"/>
    <property type="project" value="Ensembl"/>
</dbReference>
<dbReference type="GO" id="GO:0045917">
    <property type="term" value="P:positive regulation of complement activation"/>
    <property type="evidence" value="ECO:0007669"/>
    <property type="project" value="Ensembl"/>
</dbReference>
<comment type="subunit">
    <text evidence="12">Monomer. Interacts with MEFV.</text>
</comment>
<dbReference type="GO" id="GO:0045893">
    <property type="term" value="P:positive regulation of DNA-templated transcription"/>
    <property type="evidence" value="ECO:0007669"/>
    <property type="project" value="Ensembl"/>
</dbReference>
<dbReference type="GO" id="GO:0050830">
    <property type="term" value="P:defense response to Gram-positive bacterium"/>
    <property type="evidence" value="ECO:0007669"/>
    <property type="project" value="Ensembl"/>
</dbReference>
<dbReference type="GO" id="GO:1903140">
    <property type="term" value="P:regulation of establishment of endothelial barrier"/>
    <property type="evidence" value="ECO:0007669"/>
    <property type="project" value="Ensembl"/>
</dbReference>
<dbReference type="PRINTS" id="PR01357">
    <property type="entry name" value="INTRLEUKN1AB"/>
</dbReference>
<dbReference type="GO" id="GO:0051781">
    <property type="term" value="P:positive regulation of cell division"/>
    <property type="evidence" value="ECO:0007669"/>
    <property type="project" value="UniProtKB-KW"/>
</dbReference>
<reference evidence="14" key="2">
    <citation type="submission" date="2025-08" db="UniProtKB">
        <authorList>
            <consortium name="Ensembl"/>
        </authorList>
    </citation>
    <scope>IDENTIFICATION</scope>
</reference>
<dbReference type="GO" id="GO:0045840">
    <property type="term" value="P:positive regulation of mitotic nuclear division"/>
    <property type="evidence" value="ECO:0007669"/>
    <property type="project" value="Ensembl"/>
</dbReference>